<sequence length="360" mass="37739">MAEPDDSLLTGPLSGFTVAVTAWRRGAELAALLEHRGARVVSAAPLRTVAPPDDHMLRAATIELLRESPGTLIVTSGAALTSWLAAVDGWGLGARLRAALARWELHAAAPRALAALRVAGFQATSDDGTEPPRGQRLAAVIHGAAREDVLAALRRRHGAAVHPIEVHRWTLPPDLAPAQRLVDAIGARRVDAVTFTSAPAVAALLRVADDEAAALVAALRGDVLAAAVGPVSATALRRLGIPATQPPRARLTALARTVAVALPARARRVRLTSGHDMEVRGHLVVVDGTARTLPPAPMAVLRALCAARGRVLSRAELLGHLPRGADGHAVEMAVTRLRDGLKLRGCVQTVVKRGYRLAVD</sequence>
<dbReference type="SUPFAM" id="SSF69618">
    <property type="entry name" value="HemD-like"/>
    <property type="match status" value="1"/>
</dbReference>
<evidence type="ECO:0000313" key="5">
    <source>
        <dbReference type="Proteomes" id="UP001165079"/>
    </source>
</evidence>
<protein>
    <submittedName>
        <fullName evidence="4">Uroporphyrinogen-III synthase</fullName>
    </submittedName>
</protein>
<proteinExistence type="predicted"/>
<dbReference type="Pfam" id="PF00486">
    <property type="entry name" value="Trans_reg_C"/>
    <property type="match status" value="1"/>
</dbReference>
<dbReference type="PROSITE" id="PS51755">
    <property type="entry name" value="OMPR_PHOB"/>
    <property type="match status" value="1"/>
</dbReference>
<dbReference type="GO" id="GO:0000160">
    <property type="term" value="P:phosphorelay signal transduction system"/>
    <property type="evidence" value="ECO:0007669"/>
    <property type="project" value="InterPro"/>
</dbReference>
<reference evidence="4" key="1">
    <citation type="submission" date="2023-03" db="EMBL/GenBank/DDBJ databases">
        <title>Actinorhabdospora filicis NBRC 111898.</title>
        <authorList>
            <person name="Ichikawa N."/>
            <person name="Sato H."/>
            <person name="Tonouchi N."/>
        </authorList>
    </citation>
    <scope>NUCLEOTIDE SEQUENCE</scope>
    <source>
        <strain evidence="4">NBRC 111898</strain>
    </source>
</reference>
<evidence type="ECO:0000313" key="4">
    <source>
        <dbReference type="EMBL" id="GLZ75633.1"/>
    </source>
</evidence>
<feature type="DNA-binding region" description="OmpR/PhoB-type" evidence="2">
    <location>
        <begin position="267"/>
        <end position="359"/>
    </location>
</feature>
<feature type="domain" description="OmpR/PhoB-type" evidence="3">
    <location>
        <begin position="267"/>
        <end position="359"/>
    </location>
</feature>
<dbReference type="Gene3D" id="3.40.50.10090">
    <property type="match status" value="2"/>
</dbReference>
<evidence type="ECO:0000259" key="3">
    <source>
        <dbReference type="PROSITE" id="PS51755"/>
    </source>
</evidence>
<name>A0A9W6SG04_9ACTN</name>
<comment type="caution">
    <text evidence="4">The sequence shown here is derived from an EMBL/GenBank/DDBJ whole genome shotgun (WGS) entry which is preliminary data.</text>
</comment>
<dbReference type="CDD" id="cd00383">
    <property type="entry name" value="trans_reg_C"/>
    <property type="match status" value="1"/>
</dbReference>
<dbReference type="GO" id="GO:0006355">
    <property type="term" value="P:regulation of DNA-templated transcription"/>
    <property type="evidence" value="ECO:0007669"/>
    <property type="project" value="InterPro"/>
</dbReference>
<dbReference type="GO" id="GO:0003677">
    <property type="term" value="F:DNA binding"/>
    <property type="evidence" value="ECO:0007669"/>
    <property type="project" value="UniProtKB-UniRule"/>
</dbReference>
<dbReference type="InterPro" id="IPR001867">
    <property type="entry name" value="OmpR/PhoB-type_DNA-bd"/>
</dbReference>
<accession>A0A9W6SG04</accession>
<dbReference type="InterPro" id="IPR016032">
    <property type="entry name" value="Sig_transdc_resp-reg_C-effctor"/>
</dbReference>
<dbReference type="Proteomes" id="UP001165079">
    <property type="component" value="Unassembled WGS sequence"/>
</dbReference>
<dbReference type="SUPFAM" id="SSF46894">
    <property type="entry name" value="C-terminal effector domain of the bipartite response regulators"/>
    <property type="match status" value="1"/>
</dbReference>
<dbReference type="Pfam" id="PF02602">
    <property type="entry name" value="HEM4"/>
    <property type="match status" value="1"/>
</dbReference>
<dbReference type="InterPro" id="IPR036108">
    <property type="entry name" value="4pyrrol_syn_uPrphyn_synt_sf"/>
</dbReference>
<dbReference type="EMBL" id="BSTX01000001">
    <property type="protein sequence ID" value="GLZ75633.1"/>
    <property type="molecule type" value="Genomic_DNA"/>
</dbReference>
<dbReference type="SMART" id="SM00862">
    <property type="entry name" value="Trans_reg_C"/>
    <property type="match status" value="1"/>
</dbReference>
<evidence type="ECO:0000256" key="2">
    <source>
        <dbReference type="PROSITE-ProRule" id="PRU01091"/>
    </source>
</evidence>
<dbReference type="AlphaFoldDB" id="A0A9W6SG04"/>
<gene>
    <name evidence="4" type="ORF">Afil01_04400</name>
</gene>
<dbReference type="Gene3D" id="1.10.10.10">
    <property type="entry name" value="Winged helix-like DNA-binding domain superfamily/Winged helix DNA-binding domain"/>
    <property type="match status" value="1"/>
</dbReference>
<dbReference type="RefSeq" id="WP_285660872.1">
    <property type="nucleotide sequence ID" value="NZ_BSTX01000001.1"/>
</dbReference>
<organism evidence="4 5">
    <name type="scientific">Actinorhabdospora filicis</name>
    <dbReference type="NCBI Taxonomy" id="1785913"/>
    <lineage>
        <taxon>Bacteria</taxon>
        <taxon>Bacillati</taxon>
        <taxon>Actinomycetota</taxon>
        <taxon>Actinomycetes</taxon>
        <taxon>Micromonosporales</taxon>
        <taxon>Micromonosporaceae</taxon>
        <taxon>Actinorhabdospora</taxon>
    </lineage>
</organism>
<dbReference type="CDD" id="cd06578">
    <property type="entry name" value="HemD"/>
    <property type="match status" value="1"/>
</dbReference>
<keyword evidence="5" id="KW-1185">Reference proteome</keyword>
<keyword evidence="1 2" id="KW-0238">DNA-binding</keyword>
<dbReference type="InterPro" id="IPR039793">
    <property type="entry name" value="UROS/Hem4"/>
</dbReference>
<dbReference type="NCBIfam" id="NF005568">
    <property type="entry name" value="PRK07239.1"/>
    <property type="match status" value="1"/>
</dbReference>
<dbReference type="PANTHER" id="PTHR40082:SF1">
    <property type="entry name" value="BLR5956 PROTEIN"/>
    <property type="match status" value="1"/>
</dbReference>
<dbReference type="GO" id="GO:0004852">
    <property type="term" value="F:uroporphyrinogen-III synthase activity"/>
    <property type="evidence" value="ECO:0007669"/>
    <property type="project" value="InterPro"/>
</dbReference>
<dbReference type="InterPro" id="IPR036388">
    <property type="entry name" value="WH-like_DNA-bd_sf"/>
</dbReference>
<evidence type="ECO:0000256" key="1">
    <source>
        <dbReference type="ARBA" id="ARBA00023125"/>
    </source>
</evidence>
<dbReference type="InterPro" id="IPR003754">
    <property type="entry name" value="4pyrrol_synth_uPrphyn_synth"/>
</dbReference>
<dbReference type="GO" id="GO:0006780">
    <property type="term" value="P:uroporphyrinogen III biosynthetic process"/>
    <property type="evidence" value="ECO:0007669"/>
    <property type="project" value="InterPro"/>
</dbReference>
<dbReference type="PANTHER" id="PTHR40082">
    <property type="entry name" value="BLR5956 PROTEIN"/>
    <property type="match status" value="1"/>
</dbReference>